<comment type="caution">
    <text evidence="1">The sequence shown here is derived from an EMBL/GenBank/DDBJ whole genome shotgun (WGS) entry which is preliminary data.</text>
</comment>
<keyword evidence="2" id="KW-1185">Reference proteome</keyword>
<sequence>MRWYASPFFFITLSLQLMRVVVVLGFERWLLANLSKKASLKSIHDSIVETSPGRLLQGKEEVSSLSSKWMVLEDYPMKVVVLEGLTSLVRSRGALRWYVANWHRLYRKRLVAPSPYLTRKT</sequence>
<evidence type="ECO:0000313" key="1">
    <source>
        <dbReference type="EMBL" id="CAA7040828.1"/>
    </source>
</evidence>
<name>A0A6D2JNF6_9BRAS</name>
<protein>
    <submittedName>
        <fullName evidence="1">Uncharacterized protein</fullName>
    </submittedName>
</protein>
<dbReference type="AlphaFoldDB" id="A0A6D2JNF6"/>
<proteinExistence type="predicted"/>
<organism evidence="1 2">
    <name type="scientific">Microthlaspi erraticum</name>
    <dbReference type="NCBI Taxonomy" id="1685480"/>
    <lineage>
        <taxon>Eukaryota</taxon>
        <taxon>Viridiplantae</taxon>
        <taxon>Streptophyta</taxon>
        <taxon>Embryophyta</taxon>
        <taxon>Tracheophyta</taxon>
        <taxon>Spermatophyta</taxon>
        <taxon>Magnoliopsida</taxon>
        <taxon>eudicotyledons</taxon>
        <taxon>Gunneridae</taxon>
        <taxon>Pentapetalae</taxon>
        <taxon>rosids</taxon>
        <taxon>malvids</taxon>
        <taxon>Brassicales</taxon>
        <taxon>Brassicaceae</taxon>
        <taxon>Coluteocarpeae</taxon>
        <taxon>Microthlaspi</taxon>
    </lineage>
</organism>
<evidence type="ECO:0000313" key="2">
    <source>
        <dbReference type="Proteomes" id="UP000467841"/>
    </source>
</evidence>
<dbReference type="Proteomes" id="UP000467841">
    <property type="component" value="Unassembled WGS sequence"/>
</dbReference>
<gene>
    <name evidence="1" type="ORF">MERR_LOCUS28063</name>
</gene>
<accession>A0A6D2JNF6</accession>
<dbReference type="EMBL" id="CACVBM020001235">
    <property type="protein sequence ID" value="CAA7040828.1"/>
    <property type="molecule type" value="Genomic_DNA"/>
</dbReference>
<reference evidence="1" key="1">
    <citation type="submission" date="2020-01" db="EMBL/GenBank/DDBJ databases">
        <authorList>
            <person name="Mishra B."/>
        </authorList>
    </citation>
    <scope>NUCLEOTIDE SEQUENCE [LARGE SCALE GENOMIC DNA]</scope>
</reference>